<reference evidence="2" key="2">
    <citation type="submission" date="2006-07" db="EMBL/GenBank/DDBJ databases">
        <authorList>
            <person name="Zhang C.-X."/>
            <person name="Yang Z.-N."/>
            <person name="Ma X.-C."/>
            <person name="Xiao Q."/>
        </authorList>
    </citation>
    <scope>NUCLEOTIDE SEQUENCE</scope>
    <source>
        <strain evidence="2">A1</strain>
    </source>
</reference>
<evidence type="ECO:0000259" key="1">
    <source>
        <dbReference type="PROSITE" id="PS51462"/>
    </source>
</evidence>
<dbReference type="InterPro" id="IPR015797">
    <property type="entry name" value="NUDIX_hydrolase-like_dom_sf"/>
</dbReference>
<reference evidence="2 4" key="3">
    <citation type="journal article" date="2007" name="Virology">
        <title>Genome sequence and organization of a nucleopolyhedrovirus that infects the tea looper caterpillar, Ectropis obliqua.</title>
        <authorList>
            <person name="Ma X.C."/>
            <person name="Shang J.Y."/>
            <person name="Yang Z.N."/>
            <person name="Bao Y.Y."/>
            <person name="Xiao Q."/>
            <person name="Zhang C.X."/>
        </authorList>
    </citation>
    <scope>NUCLEOTIDE SEQUENCE [LARGE SCALE GENOMIC DNA]</scope>
    <source>
        <strain evidence="2 4">A1</strain>
    </source>
</reference>
<accession>A0EYS9</accession>
<feature type="domain" description="Nudix hydrolase" evidence="1">
    <location>
        <begin position="1"/>
        <end position="189"/>
    </location>
</feature>
<evidence type="ECO:0000313" key="4">
    <source>
        <dbReference type="Proteomes" id="UP000214344"/>
    </source>
</evidence>
<name>A0EYS9_9ABAC</name>
<dbReference type="SUPFAM" id="SSF55811">
    <property type="entry name" value="Nudix"/>
    <property type="match status" value="1"/>
</dbReference>
<proteinExistence type="predicted"/>
<reference evidence="2 4" key="1">
    <citation type="journal article" date="2006" name="J. Microbiol.">
        <title>Morphological, phylogenetic and biological characteristics of Ectropis obliqua single-nucleocapsid nucleopolyhedrovirus.</title>
        <authorList>
            <person name="Ma X.C."/>
            <person name="Xu H.J."/>
            <person name="Tang M.J."/>
            <person name="Xiao Q."/>
            <person name="Hong J."/>
            <person name="Zhang C.X."/>
        </authorList>
    </citation>
    <scope>NUCLEOTIDE SEQUENCE [LARGE SCALE GENOMIC DNA]</scope>
    <source>
        <strain evidence="2 4">A1</strain>
    </source>
</reference>
<dbReference type="KEGG" id="vg:5176511"/>
<dbReference type="EMBL" id="MZ394738">
    <property type="protein sequence ID" value="QWV59612.1"/>
    <property type="molecule type" value="Genomic_DNA"/>
</dbReference>
<organism evidence="2 4">
    <name type="scientific">Ectropis obliqua nucleopolyhedrovirus</name>
    <dbReference type="NCBI Taxonomy" id="59376"/>
    <lineage>
        <taxon>Viruses</taxon>
        <taxon>Viruses incertae sedis</taxon>
        <taxon>Naldaviricetes</taxon>
        <taxon>Lefavirales</taxon>
        <taxon>Baculoviridae</taxon>
        <taxon>Alphabaculovirus</taxon>
        <taxon>Alphabaculovirus ecobliquae</taxon>
    </lineage>
</organism>
<evidence type="ECO:0000313" key="3">
    <source>
        <dbReference type="EMBL" id="QWV59612.1"/>
    </source>
</evidence>
<sequence>MRCAGLLMLIEPDRAVLLCAHQSYGSSSNNGAPRRSTMRYKNLTKLCTDNFLERISIPRGKRDGQDYFDYETAVREFIEETGCFFESANVFHEPFVLQWHDDGVVYKYAIYVAILQGVLKNVLRQPNTFCVKLEHTAQTDTYKVNIESRRFNNEISRYLYIVPLNDYIAYMNEKQLITYEYSNYLEFFTFVKKVKTAFDDGRLNEFFLITLKLDLFESYHKWNTKRPKIVMATRRELLNIVNV</sequence>
<dbReference type="RefSeq" id="YP_874219.1">
    <property type="nucleotide sequence ID" value="NC_008586.1"/>
</dbReference>
<evidence type="ECO:0000313" key="2">
    <source>
        <dbReference type="EMBL" id="ABI35710.1"/>
    </source>
</evidence>
<dbReference type="Proteomes" id="UP000214344">
    <property type="component" value="Segment"/>
</dbReference>
<dbReference type="EMBL" id="DQ837165">
    <property type="protein sequence ID" value="ABI35710.1"/>
    <property type="molecule type" value="Genomic_DNA"/>
</dbReference>
<dbReference type="OrthoDB" id="12499at10239"/>
<protein>
    <submittedName>
        <fullName evidence="2">Bv-e31</fullName>
    </submittedName>
</protein>
<keyword evidence="4" id="KW-1185">Reference proteome</keyword>
<dbReference type="PROSITE" id="PS51462">
    <property type="entry name" value="NUDIX"/>
    <property type="match status" value="1"/>
</dbReference>
<dbReference type="InterPro" id="IPR000086">
    <property type="entry name" value="NUDIX_hydrolase_dom"/>
</dbReference>
<gene>
    <name evidence="3" type="ORF">QF4000026</name>
</gene>
<reference evidence="3" key="4">
    <citation type="submission" date="2021-06" db="EMBL/GenBank/DDBJ databases">
        <authorList>
            <person name="Xiao Q."/>
            <person name="Zhang X.X."/>
            <person name="Tang M.J."/>
        </authorList>
    </citation>
    <scope>NUCLEOTIDE SEQUENCE</scope>
    <source>
        <strain evidence="3">QF4</strain>
    </source>
</reference>